<keyword evidence="3" id="KW-1185">Reference proteome</keyword>
<name>A0A5C3FAW9_9BASI</name>
<feature type="compositionally biased region" description="Polar residues" evidence="1">
    <location>
        <begin position="326"/>
        <end position="335"/>
    </location>
</feature>
<feature type="compositionally biased region" description="Basic and acidic residues" evidence="1">
    <location>
        <begin position="22"/>
        <end position="35"/>
    </location>
</feature>
<feature type="compositionally biased region" description="Low complexity" evidence="1">
    <location>
        <begin position="150"/>
        <end position="161"/>
    </location>
</feature>
<gene>
    <name evidence="2" type="ORF">PSFLO_07086</name>
</gene>
<feature type="compositionally biased region" description="Basic and acidic residues" evidence="1">
    <location>
        <begin position="348"/>
        <end position="360"/>
    </location>
</feature>
<accession>A0A5C3FAW9</accession>
<evidence type="ECO:0000313" key="2">
    <source>
        <dbReference type="EMBL" id="SPO41604.1"/>
    </source>
</evidence>
<dbReference type="Proteomes" id="UP000323386">
    <property type="component" value="Unassembled WGS sequence"/>
</dbReference>
<feature type="region of interest" description="Disordered" evidence="1">
    <location>
        <begin position="1"/>
        <end position="161"/>
    </location>
</feature>
<dbReference type="EMBL" id="OOIP01000029">
    <property type="protein sequence ID" value="SPO41604.1"/>
    <property type="molecule type" value="Genomic_DNA"/>
</dbReference>
<feature type="compositionally biased region" description="Basic and acidic residues" evidence="1">
    <location>
        <begin position="71"/>
        <end position="84"/>
    </location>
</feature>
<reference evidence="2 3" key="1">
    <citation type="submission" date="2018-03" db="EMBL/GenBank/DDBJ databases">
        <authorList>
            <person name="Guldener U."/>
        </authorList>
    </citation>
    <scope>NUCLEOTIDE SEQUENCE [LARGE SCALE GENOMIC DNA]</scope>
    <source>
        <strain evidence="2 3">DAOM196992</strain>
    </source>
</reference>
<organism evidence="2 3">
    <name type="scientific">Pseudozyma flocculosa</name>
    <dbReference type="NCBI Taxonomy" id="84751"/>
    <lineage>
        <taxon>Eukaryota</taxon>
        <taxon>Fungi</taxon>
        <taxon>Dikarya</taxon>
        <taxon>Basidiomycota</taxon>
        <taxon>Ustilaginomycotina</taxon>
        <taxon>Ustilaginomycetes</taxon>
        <taxon>Ustilaginales</taxon>
        <taxon>Ustilaginaceae</taxon>
        <taxon>Pseudozyma</taxon>
    </lineage>
</organism>
<feature type="compositionally biased region" description="Basic and acidic residues" evidence="1">
    <location>
        <begin position="290"/>
        <end position="312"/>
    </location>
</feature>
<protein>
    <submittedName>
        <fullName evidence="2">Uncharacterized protein</fullName>
    </submittedName>
</protein>
<dbReference type="AlphaFoldDB" id="A0A5C3FAW9"/>
<evidence type="ECO:0000256" key="1">
    <source>
        <dbReference type="SAM" id="MobiDB-lite"/>
    </source>
</evidence>
<feature type="region of interest" description="Disordered" evidence="1">
    <location>
        <begin position="284"/>
        <end position="360"/>
    </location>
</feature>
<sequence>MPTLSDIPIASPRPYCSTKQAKQGEVKARITERGSDQTSLRGPTEHDAPGGQQLGSIHRTRAWQPRPGQTRQRESGRAGDDGRSRAGTPPPPASSPGRAPSQALAVANETERVAGQACLAAVQDGRTRRGPSDGILVSHRASDRSPTQDSSALRGAARRGAANLSVPRICRSVSASEARRGPKGITWRQYALVAVALGARIGTRKSCSPSHSQGGFGFSAQRQAEPDQGPDHSVGSTDADAAPHSVDAQEASLRSNVRSACLATSSSSSAIDGVGVGAFPFSSSCSPSCDDSRYGDEAEPRPSVRHSWEENTRYGGVTGRRRPAGNQEQETTNETRQPDPVATPGHETGYRSRLSEEGGS</sequence>
<evidence type="ECO:0000313" key="3">
    <source>
        <dbReference type="Proteomes" id="UP000323386"/>
    </source>
</evidence>
<proteinExistence type="predicted"/>
<feature type="region of interest" description="Disordered" evidence="1">
    <location>
        <begin position="204"/>
        <end position="251"/>
    </location>
</feature>